<dbReference type="Proteomes" id="UP000323824">
    <property type="component" value="Chromosome"/>
</dbReference>
<dbReference type="EMBL" id="CP035807">
    <property type="protein sequence ID" value="QEN04721.1"/>
    <property type="molecule type" value="Genomic_DNA"/>
</dbReference>
<name>A0A5C1QB23_9SPIO</name>
<dbReference type="RefSeq" id="WP_149567964.1">
    <property type="nucleotide sequence ID" value="NZ_CP035807.1"/>
</dbReference>
<accession>A0A5C1QB23</accession>
<reference evidence="1 2" key="1">
    <citation type="submission" date="2019-02" db="EMBL/GenBank/DDBJ databases">
        <authorList>
            <person name="Fomenkov A."/>
            <person name="Dubinina G."/>
            <person name="Grabovich M."/>
            <person name="Vincze T."/>
            <person name="Roberts R.J."/>
        </authorList>
    </citation>
    <scope>NUCLEOTIDE SEQUENCE [LARGE SCALE GENOMIC DNA]</scope>
    <source>
        <strain evidence="1 2">P</strain>
    </source>
</reference>
<dbReference type="AlphaFoldDB" id="A0A5C1QB23"/>
<proteinExistence type="predicted"/>
<gene>
    <name evidence="1" type="ORF">EW093_08375</name>
</gene>
<sequence>MINLFISSLCFSQDFHTFKNGLSMGNVSFSYSQNGGISSLDLFSFRIIESNTGLGLTTYIYPVFMNENVNSTDLFSMELNWEPLFDHSSFWGTGLFLRLDNYLPYGREIDYRTGVRFELRQPFGDFIYPLLGVEAGYWMDRGFYFGAKIDPVVLIGIAAYAFLQESTESYESEYPEDYLPESKK</sequence>
<organism evidence="1 2">
    <name type="scientific">Thiospirochaeta perfilievii</name>
    <dbReference type="NCBI Taxonomy" id="252967"/>
    <lineage>
        <taxon>Bacteria</taxon>
        <taxon>Pseudomonadati</taxon>
        <taxon>Spirochaetota</taxon>
        <taxon>Spirochaetia</taxon>
        <taxon>Spirochaetales</taxon>
        <taxon>Spirochaetaceae</taxon>
        <taxon>Thiospirochaeta</taxon>
    </lineage>
</organism>
<evidence type="ECO:0000313" key="2">
    <source>
        <dbReference type="Proteomes" id="UP000323824"/>
    </source>
</evidence>
<keyword evidence="2" id="KW-1185">Reference proteome</keyword>
<dbReference type="KEGG" id="sper:EW093_08375"/>
<reference evidence="1 2" key="2">
    <citation type="submission" date="2019-09" db="EMBL/GenBank/DDBJ databases">
        <title>Complete Genome Sequence and Methylome Analysis of free living Spirochaetas.</title>
        <authorList>
            <person name="Leshcheva N."/>
            <person name="Mikheeva N."/>
        </authorList>
    </citation>
    <scope>NUCLEOTIDE SEQUENCE [LARGE SCALE GENOMIC DNA]</scope>
    <source>
        <strain evidence="1 2">P</strain>
    </source>
</reference>
<protein>
    <submittedName>
        <fullName evidence="1">Uncharacterized protein</fullName>
    </submittedName>
</protein>
<evidence type="ECO:0000313" key="1">
    <source>
        <dbReference type="EMBL" id="QEN04721.1"/>
    </source>
</evidence>